<reference evidence="1" key="1">
    <citation type="submission" date="2021-02" db="EMBL/GenBank/DDBJ databases">
        <authorList>
            <person name="Dougan E. K."/>
            <person name="Rhodes N."/>
            <person name="Thang M."/>
            <person name="Chan C."/>
        </authorList>
    </citation>
    <scope>NUCLEOTIDE SEQUENCE</scope>
</reference>
<proteinExistence type="predicted"/>
<comment type="caution">
    <text evidence="1">The sequence shown here is derived from an EMBL/GenBank/DDBJ whole genome shotgun (WGS) entry which is preliminary data.</text>
</comment>
<keyword evidence="2" id="KW-1185">Reference proteome</keyword>
<dbReference type="OrthoDB" id="440741at2759"/>
<dbReference type="Pfam" id="PF12796">
    <property type="entry name" value="Ank_2"/>
    <property type="match status" value="1"/>
</dbReference>
<organism evidence="1 2">
    <name type="scientific">Symbiodinium natans</name>
    <dbReference type="NCBI Taxonomy" id="878477"/>
    <lineage>
        <taxon>Eukaryota</taxon>
        <taxon>Sar</taxon>
        <taxon>Alveolata</taxon>
        <taxon>Dinophyceae</taxon>
        <taxon>Suessiales</taxon>
        <taxon>Symbiodiniaceae</taxon>
        <taxon>Symbiodinium</taxon>
    </lineage>
</organism>
<dbReference type="AlphaFoldDB" id="A0A812PQV7"/>
<dbReference type="EMBL" id="CAJNDS010002205">
    <property type="protein sequence ID" value="CAE7371574.1"/>
    <property type="molecule type" value="Genomic_DNA"/>
</dbReference>
<evidence type="ECO:0000313" key="2">
    <source>
        <dbReference type="Proteomes" id="UP000604046"/>
    </source>
</evidence>
<dbReference type="PANTHER" id="PTHR24184:SF11">
    <property type="entry name" value="ANKYRIN REPEAT AND SOCS BOX CONTAINING 3"/>
    <property type="match status" value="1"/>
</dbReference>
<dbReference type="InterPro" id="IPR002110">
    <property type="entry name" value="Ankyrin_rpt"/>
</dbReference>
<dbReference type="SUPFAM" id="SSF48403">
    <property type="entry name" value="Ankyrin repeat"/>
    <property type="match status" value="1"/>
</dbReference>
<sequence>MHALMWKELETSQGENALHFAAGCGSLEVRCQQHAVFPCMRGRARPCTVEGVPCAAGPPSRPDPSGDVCLDGLVLAYCAKSFRCEEIPCSFELHGQEDANGHTPLFWAVAQPSAVRRSSRPKQRSVSVLRRRTDAPLLEILEDRECFAQPSLSKKEWTALHAAAVKGHTEVLQTLLPHCSTEVILALDRHGCSARDLAKAGHEEAAEVLLQPEVDRHLARSCHCCVPKQPEVKLSDLLAAALRIQAPVLEKVGHDAVELSCHVVDLQFRVSGYVVEVKHCGGPDGAAPARVYYARTVEQRKVESVEFLVPRIRSSGQAVWQRGERYKFRIRGCCERRLAPEPGAPRQVVSDWSISACLTPQCRHRASSARAARIRRLSSFPSFRRM</sequence>
<name>A0A812PQV7_9DINO</name>
<dbReference type="PANTHER" id="PTHR24184">
    <property type="entry name" value="SI:CH211-189E2.2"/>
    <property type="match status" value="1"/>
</dbReference>
<protein>
    <submittedName>
        <fullName evidence="1">Uncharacterized protein</fullName>
    </submittedName>
</protein>
<accession>A0A812PQV7</accession>
<dbReference type="Gene3D" id="1.25.40.20">
    <property type="entry name" value="Ankyrin repeat-containing domain"/>
    <property type="match status" value="1"/>
</dbReference>
<dbReference type="Proteomes" id="UP000604046">
    <property type="component" value="Unassembled WGS sequence"/>
</dbReference>
<evidence type="ECO:0000313" key="1">
    <source>
        <dbReference type="EMBL" id="CAE7371574.1"/>
    </source>
</evidence>
<gene>
    <name evidence="1" type="ORF">SNAT2548_LOCUS20285</name>
</gene>
<dbReference type="InterPro" id="IPR036770">
    <property type="entry name" value="Ankyrin_rpt-contain_sf"/>
</dbReference>